<comment type="catalytic activity">
    <reaction evidence="1">
        <text>ATP + protein L-histidine = ADP + protein N-phospho-L-histidine.</text>
        <dbReference type="EC" id="2.7.13.3"/>
    </reaction>
</comment>
<keyword evidence="14" id="KW-1185">Reference proteome</keyword>
<dbReference type="EMBL" id="PTIX01000001">
    <property type="protein sequence ID" value="PPK71136.1"/>
    <property type="molecule type" value="Genomic_DNA"/>
</dbReference>
<dbReference type="CDD" id="cd16917">
    <property type="entry name" value="HATPase_UhpB-NarQ-NarX-like"/>
    <property type="match status" value="1"/>
</dbReference>
<dbReference type="GO" id="GO:0005524">
    <property type="term" value="F:ATP binding"/>
    <property type="evidence" value="ECO:0007669"/>
    <property type="project" value="UniProtKB-KW"/>
</dbReference>
<dbReference type="PANTHER" id="PTHR24421">
    <property type="entry name" value="NITRATE/NITRITE SENSOR PROTEIN NARX-RELATED"/>
    <property type="match status" value="1"/>
</dbReference>
<gene>
    <name evidence="13" type="ORF">CLV40_101325</name>
</gene>
<feature type="domain" description="Histidine kinase/HSP90-like ATPase" evidence="11">
    <location>
        <begin position="283"/>
        <end position="369"/>
    </location>
</feature>
<evidence type="ECO:0000259" key="11">
    <source>
        <dbReference type="Pfam" id="PF02518"/>
    </source>
</evidence>
<dbReference type="GO" id="GO:0016020">
    <property type="term" value="C:membrane"/>
    <property type="evidence" value="ECO:0007669"/>
    <property type="project" value="InterPro"/>
</dbReference>
<evidence type="ECO:0000256" key="7">
    <source>
        <dbReference type="ARBA" id="ARBA00022840"/>
    </source>
</evidence>
<evidence type="ECO:0000256" key="6">
    <source>
        <dbReference type="ARBA" id="ARBA00022777"/>
    </source>
</evidence>
<name>A0A2S6H141_9PSEU</name>
<dbReference type="EC" id="2.7.13.3" evidence="2"/>
<keyword evidence="10" id="KW-0812">Transmembrane</keyword>
<reference evidence="13 14" key="1">
    <citation type="submission" date="2018-02" db="EMBL/GenBank/DDBJ databases">
        <title>Genomic Encyclopedia of Archaeal and Bacterial Type Strains, Phase II (KMG-II): from individual species to whole genera.</title>
        <authorList>
            <person name="Goeker M."/>
        </authorList>
    </citation>
    <scope>NUCLEOTIDE SEQUENCE [LARGE SCALE GENOMIC DNA]</scope>
    <source>
        <strain evidence="13 14">YU 961-1</strain>
    </source>
</reference>
<keyword evidence="5" id="KW-0547">Nucleotide-binding</keyword>
<evidence type="ECO:0000256" key="1">
    <source>
        <dbReference type="ARBA" id="ARBA00000085"/>
    </source>
</evidence>
<keyword evidence="7" id="KW-0067">ATP-binding</keyword>
<evidence type="ECO:0000259" key="12">
    <source>
        <dbReference type="Pfam" id="PF07730"/>
    </source>
</evidence>
<evidence type="ECO:0000256" key="10">
    <source>
        <dbReference type="SAM" id="Phobius"/>
    </source>
</evidence>
<keyword evidence="10" id="KW-1133">Transmembrane helix</keyword>
<evidence type="ECO:0000256" key="9">
    <source>
        <dbReference type="SAM" id="MobiDB-lite"/>
    </source>
</evidence>
<dbReference type="Gene3D" id="1.20.5.1930">
    <property type="match status" value="1"/>
</dbReference>
<dbReference type="InterPro" id="IPR011712">
    <property type="entry name" value="Sig_transdc_His_kin_sub3_dim/P"/>
</dbReference>
<dbReference type="GO" id="GO:0000155">
    <property type="term" value="F:phosphorelay sensor kinase activity"/>
    <property type="evidence" value="ECO:0007669"/>
    <property type="project" value="InterPro"/>
</dbReference>
<organism evidence="13 14">
    <name type="scientific">Actinokineospora auranticolor</name>
    <dbReference type="NCBI Taxonomy" id="155976"/>
    <lineage>
        <taxon>Bacteria</taxon>
        <taxon>Bacillati</taxon>
        <taxon>Actinomycetota</taxon>
        <taxon>Actinomycetes</taxon>
        <taxon>Pseudonocardiales</taxon>
        <taxon>Pseudonocardiaceae</taxon>
        <taxon>Actinokineospora</taxon>
    </lineage>
</organism>
<dbReference type="Pfam" id="PF07730">
    <property type="entry name" value="HisKA_3"/>
    <property type="match status" value="1"/>
</dbReference>
<accession>A0A2S6H141</accession>
<evidence type="ECO:0000256" key="8">
    <source>
        <dbReference type="ARBA" id="ARBA00023012"/>
    </source>
</evidence>
<dbReference type="InterPro" id="IPR003594">
    <property type="entry name" value="HATPase_dom"/>
</dbReference>
<keyword evidence="4" id="KW-0808">Transferase</keyword>
<dbReference type="Gene3D" id="3.30.565.10">
    <property type="entry name" value="Histidine kinase-like ATPase, C-terminal domain"/>
    <property type="match status" value="1"/>
</dbReference>
<keyword evidence="6 13" id="KW-0418">Kinase</keyword>
<dbReference type="PANTHER" id="PTHR24421:SF10">
    <property type="entry name" value="NITRATE_NITRITE SENSOR PROTEIN NARQ"/>
    <property type="match status" value="1"/>
</dbReference>
<keyword evidence="3" id="KW-0597">Phosphoprotein</keyword>
<dbReference type="SUPFAM" id="SSF55874">
    <property type="entry name" value="ATPase domain of HSP90 chaperone/DNA topoisomerase II/histidine kinase"/>
    <property type="match status" value="1"/>
</dbReference>
<feature type="transmembrane region" description="Helical" evidence="10">
    <location>
        <begin position="55"/>
        <end position="74"/>
    </location>
</feature>
<evidence type="ECO:0000313" key="13">
    <source>
        <dbReference type="EMBL" id="PPK71136.1"/>
    </source>
</evidence>
<evidence type="ECO:0000313" key="14">
    <source>
        <dbReference type="Proteomes" id="UP000239203"/>
    </source>
</evidence>
<keyword evidence="8" id="KW-0902">Two-component regulatory system</keyword>
<evidence type="ECO:0000256" key="2">
    <source>
        <dbReference type="ARBA" id="ARBA00012438"/>
    </source>
</evidence>
<dbReference type="Pfam" id="PF02518">
    <property type="entry name" value="HATPase_c"/>
    <property type="match status" value="1"/>
</dbReference>
<proteinExistence type="predicted"/>
<dbReference type="InterPro" id="IPR050482">
    <property type="entry name" value="Sensor_HK_TwoCompSys"/>
</dbReference>
<feature type="transmembrane region" description="Helical" evidence="10">
    <location>
        <begin position="104"/>
        <end position="120"/>
    </location>
</feature>
<protein>
    <recommendedName>
        <fullName evidence="2">histidine kinase</fullName>
        <ecNumber evidence="2">2.7.13.3</ecNumber>
    </recommendedName>
</protein>
<sequence length="375" mass="39180">MWIRITIAVVLAAAGFALIIEGLSAPTVPIGVGLVVCGVLPALALMSATARTGQVLTVVGASGTFTTVCLFVSARPDNTFGTIEAAALYWLLARVIVQCAPLRAAGFAFGLATVIATLPLRLDPAETHHKGVLIGILCVGIWFIGLLGLYLRLHDRRRADAYELARQAQRLAYARDLHDFVAHHVTAIVAQTKAVRYVTAAGVPPDPEDLDAMLAGIEQAGSRALASMRTMVTVMRGKAPEHPVTTLTEVVAAAVAGFAGPTPTTALDPGVADLMLPHPTVNAAQHVVLESLTNVLRHAPTATRVEIVARPGPESRFELSVTNDGGQPDEPRPQDGHGLVGLTERVTAVGGSLTAGATTDGWRVRAVLPAMVSAP</sequence>
<dbReference type="InterPro" id="IPR036890">
    <property type="entry name" value="HATPase_C_sf"/>
</dbReference>
<feature type="transmembrane region" description="Helical" evidence="10">
    <location>
        <begin position="27"/>
        <end position="48"/>
    </location>
</feature>
<feature type="domain" description="Signal transduction histidine kinase subgroup 3 dimerisation and phosphoacceptor" evidence="12">
    <location>
        <begin position="170"/>
        <end position="237"/>
    </location>
</feature>
<feature type="transmembrane region" description="Helical" evidence="10">
    <location>
        <begin position="132"/>
        <end position="151"/>
    </location>
</feature>
<feature type="region of interest" description="Disordered" evidence="9">
    <location>
        <begin position="315"/>
        <end position="338"/>
    </location>
</feature>
<feature type="transmembrane region" description="Helical" evidence="10">
    <location>
        <begin position="80"/>
        <end position="97"/>
    </location>
</feature>
<keyword evidence="10" id="KW-0472">Membrane</keyword>
<comment type="caution">
    <text evidence="13">The sequence shown here is derived from an EMBL/GenBank/DDBJ whole genome shotgun (WGS) entry which is preliminary data.</text>
</comment>
<dbReference type="AlphaFoldDB" id="A0A2S6H141"/>
<evidence type="ECO:0000256" key="3">
    <source>
        <dbReference type="ARBA" id="ARBA00022553"/>
    </source>
</evidence>
<evidence type="ECO:0000256" key="5">
    <source>
        <dbReference type="ARBA" id="ARBA00022741"/>
    </source>
</evidence>
<dbReference type="Proteomes" id="UP000239203">
    <property type="component" value="Unassembled WGS sequence"/>
</dbReference>
<evidence type="ECO:0000256" key="4">
    <source>
        <dbReference type="ARBA" id="ARBA00022679"/>
    </source>
</evidence>
<dbReference type="GO" id="GO:0046983">
    <property type="term" value="F:protein dimerization activity"/>
    <property type="evidence" value="ECO:0007669"/>
    <property type="project" value="InterPro"/>
</dbReference>